<dbReference type="Pfam" id="PF01899">
    <property type="entry name" value="MNHE"/>
    <property type="match status" value="1"/>
</dbReference>
<gene>
    <name evidence="8" type="ORF">CWE11_07440</name>
</gene>
<dbReference type="Proteomes" id="UP000288405">
    <property type="component" value="Unassembled WGS sequence"/>
</dbReference>
<dbReference type="RefSeq" id="WP_126776981.1">
    <property type="nucleotide sequence ID" value="NZ_PIPM01000006.1"/>
</dbReference>
<dbReference type="PANTHER" id="PTHR34584:SF1">
    <property type="entry name" value="NA(+)_H(+) ANTIPORTER SUBUNIT E1"/>
    <property type="match status" value="1"/>
</dbReference>
<dbReference type="InterPro" id="IPR002758">
    <property type="entry name" value="Cation_antiport_E"/>
</dbReference>
<dbReference type="GO" id="GO:0005886">
    <property type="term" value="C:plasma membrane"/>
    <property type="evidence" value="ECO:0007669"/>
    <property type="project" value="UniProtKB-SubCell"/>
</dbReference>
<evidence type="ECO:0000256" key="6">
    <source>
        <dbReference type="ARBA" id="ARBA00023136"/>
    </source>
</evidence>
<dbReference type="OrthoDB" id="7852837at2"/>
<evidence type="ECO:0000256" key="2">
    <source>
        <dbReference type="ARBA" id="ARBA00006228"/>
    </source>
</evidence>
<dbReference type="EMBL" id="PIPM01000006">
    <property type="protein sequence ID" value="RUO32855.1"/>
    <property type="molecule type" value="Genomic_DNA"/>
</dbReference>
<name>A0A432WGI6_9GAMM</name>
<dbReference type="GO" id="GO:0008324">
    <property type="term" value="F:monoatomic cation transmembrane transporter activity"/>
    <property type="evidence" value="ECO:0007669"/>
    <property type="project" value="InterPro"/>
</dbReference>
<evidence type="ECO:0000313" key="8">
    <source>
        <dbReference type="EMBL" id="RUO32855.1"/>
    </source>
</evidence>
<proteinExistence type="inferred from homology"/>
<evidence type="ECO:0000256" key="7">
    <source>
        <dbReference type="SAM" id="Phobius"/>
    </source>
</evidence>
<comment type="caution">
    <text evidence="8">The sequence shown here is derived from an EMBL/GenBank/DDBJ whole genome shotgun (WGS) entry which is preliminary data.</text>
</comment>
<keyword evidence="6 7" id="KW-0472">Membrane</keyword>
<keyword evidence="4 7" id="KW-0812">Transmembrane</keyword>
<comment type="similarity">
    <text evidence="2">Belongs to the CPA3 antiporters (TC 2.A.63) subunit E family.</text>
</comment>
<evidence type="ECO:0000256" key="3">
    <source>
        <dbReference type="ARBA" id="ARBA00022475"/>
    </source>
</evidence>
<dbReference type="AlphaFoldDB" id="A0A432WGI6"/>
<feature type="transmembrane region" description="Helical" evidence="7">
    <location>
        <begin position="33"/>
        <end position="52"/>
    </location>
</feature>
<evidence type="ECO:0000256" key="4">
    <source>
        <dbReference type="ARBA" id="ARBA00022692"/>
    </source>
</evidence>
<sequence>MNSAARRLFVAACLMAILWWLLTYDTAAANQDLLGPWVVGVPVVLLCAWLSVKISPAQPKNAIRYSAIPRFVGHFIFRSLVAGLDVGYRTLHPRLQLNPGIVDFPLALPQGKPRIFFATVVSLMPGTLATELTDDGVRLHVLDTDADIVSDCERTVRVLQKLFVEAHP</sequence>
<keyword evidence="9" id="KW-1185">Reference proteome</keyword>
<evidence type="ECO:0000256" key="5">
    <source>
        <dbReference type="ARBA" id="ARBA00022989"/>
    </source>
</evidence>
<keyword evidence="3" id="KW-1003">Cell membrane</keyword>
<protein>
    <submittedName>
        <fullName evidence="8">Cation:proton antiporter</fullName>
    </submittedName>
</protein>
<organism evidence="8 9">
    <name type="scientific">Aliidiomarina sanyensis</name>
    <dbReference type="NCBI Taxonomy" id="1249555"/>
    <lineage>
        <taxon>Bacteria</taxon>
        <taxon>Pseudomonadati</taxon>
        <taxon>Pseudomonadota</taxon>
        <taxon>Gammaproteobacteria</taxon>
        <taxon>Alteromonadales</taxon>
        <taxon>Idiomarinaceae</taxon>
        <taxon>Aliidiomarina</taxon>
    </lineage>
</organism>
<evidence type="ECO:0000256" key="1">
    <source>
        <dbReference type="ARBA" id="ARBA00004651"/>
    </source>
</evidence>
<keyword evidence="5 7" id="KW-1133">Transmembrane helix</keyword>
<dbReference type="PANTHER" id="PTHR34584">
    <property type="entry name" value="NA(+)/H(+) ANTIPORTER SUBUNIT E1"/>
    <property type="match status" value="1"/>
</dbReference>
<comment type="subcellular location">
    <subcellularLocation>
        <location evidence="1">Cell membrane</location>
        <topology evidence="1">Multi-pass membrane protein</topology>
    </subcellularLocation>
</comment>
<accession>A0A432WGI6</accession>
<evidence type="ECO:0000313" key="9">
    <source>
        <dbReference type="Proteomes" id="UP000288405"/>
    </source>
</evidence>
<reference evidence="8 9" key="1">
    <citation type="journal article" date="2011" name="Front. Microbiol.">
        <title>Genomic signatures of strain selection and enhancement in Bacillus atrophaeus var. globigii, a historical biowarfare simulant.</title>
        <authorList>
            <person name="Gibbons H.S."/>
            <person name="Broomall S.M."/>
            <person name="McNew L.A."/>
            <person name="Daligault H."/>
            <person name="Chapman C."/>
            <person name="Bruce D."/>
            <person name="Karavis M."/>
            <person name="Krepps M."/>
            <person name="McGregor P.A."/>
            <person name="Hong C."/>
            <person name="Park K.H."/>
            <person name="Akmal A."/>
            <person name="Feldman A."/>
            <person name="Lin J.S."/>
            <person name="Chang W.E."/>
            <person name="Higgs B.W."/>
            <person name="Demirev P."/>
            <person name="Lindquist J."/>
            <person name="Liem A."/>
            <person name="Fochler E."/>
            <person name="Read T.D."/>
            <person name="Tapia R."/>
            <person name="Johnson S."/>
            <person name="Bishop-Lilly K.A."/>
            <person name="Detter C."/>
            <person name="Han C."/>
            <person name="Sozhamannan S."/>
            <person name="Rosenzweig C.N."/>
            <person name="Skowronski E.W."/>
        </authorList>
    </citation>
    <scope>NUCLEOTIDE SEQUENCE [LARGE SCALE GENOMIC DNA]</scope>
    <source>
        <strain evidence="8 9">GYP-17</strain>
    </source>
</reference>